<dbReference type="InterPro" id="IPR029058">
    <property type="entry name" value="AB_hydrolase_fold"/>
</dbReference>
<feature type="compositionally biased region" description="Gly residues" evidence="1">
    <location>
        <begin position="174"/>
        <end position="185"/>
    </location>
</feature>
<feature type="compositionally biased region" description="Low complexity" evidence="1">
    <location>
        <begin position="33"/>
        <end position="43"/>
    </location>
</feature>
<feature type="compositionally biased region" description="Low complexity" evidence="1">
    <location>
        <begin position="377"/>
        <end position="387"/>
    </location>
</feature>
<dbReference type="SUPFAM" id="SSF53474">
    <property type="entry name" value="alpha/beta-Hydrolases"/>
    <property type="match status" value="1"/>
</dbReference>
<evidence type="ECO:0000313" key="4">
    <source>
        <dbReference type="Proteomes" id="UP000006906"/>
    </source>
</evidence>
<dbReference type="OrthoDB" id="273452at2759"/>
<accession>A0A2K3CQ93</accession>
<dbReference type="GO" id="GO:0006629">
    <property type="term" value="P:lipid metabolic process"/>
    <property type="evidence" value="ECO:0000318"/>
    <property type="project" value="GO_Central"/>
</dbReference>
<dbReference type="InterPro" id="IPR044294">
    <property type="entry name" value="Lipase-like"/>
</dbReference>
<dbReference type="Gene3D" id="3.40.50.1820">
    <property type="entry name" value="alpha/beta hydrolase"/>
    <property type="match status" value="1"/>
</dbReference>
<feature type="compositionally biased region" description="Low complexity" evidence="1">
    <location>
        <begin position="405"/>
        <end position="434"/>
    </location>
</feature>
<dbReference type="InParanoid" id="A0A2K3CQ93"/>
<feature type="compositionally biased region" description="Gly residues" evidence="1">
    <location>
        <begin position="854"/>
        <end position="866"/>
    </location>
</feature>
<feature type="region of interest" description="Disordered" evidence="1">
    <location>
        <begin position="1"/>
        <end position="68"/>
    </location>
</feature>
<dbReference type="Gramene" id="PNW70451">
    <property type="protein sequence ID" value="PNW70451"/>
    <property type="gene ID" value="CHLRE_17g720261v5"/>
</dbReference>
<proteinExistence type="predicted"/>
<dbReference type="PaxDb" id="3055-EDP00449"/>
<dbReference type="PANTHER" id="PTHR12482:SF11">
    <property type="entry name" value="LIPASE YOR059C ISOFORM X1"/>
    <property type="match status" value="1"/>
</dbReference>
<feature type="domain" description="DUF676" evidence="2">
    <location>
        <begin position="1081"/>
        <end position="1269"/>
    </location>
</feature>
<name>A0A2K3CQ93_CHLRE</name>
<dbReference type="KEGG" id="cre:CHLRE_17g720261v5"/>
<feature type="region of interest" description="Disordered" evidence="1">
    <location>
        <begin position="377"/>
        <end position="465"/>
    </location>
</feature>
<keyword evidence="4" id="KW-1185">Reference proteome</keyword>
<feature type="region of interest" description="Disordered" evidence="1">
    <location>
        <begin position="854"/>
        <end position="929"/>
    </location>
</feature>
<dbReference type="RefSeq" id="XP_042914706.1">
    <property type="nucleotide sequence ID" value="XM_043072247.1"/>
</dbReference>
<dbReference type="GeneID" id="5722672"/>
<feature type="compositionally biased region" description="Low complexity" evidence="1">
    <location>
        <begin position="216"/>
        <end position="238"/>
    </location>
</feature>
<feature type="region of interest" description="Disordered" evidence="1">
    <location>
        <begin position="135"/>
        <end position="252"/>
    </location>
</feature>
<feature type="compositionally biased region" description="Low complexity" evidence="1">
    <location>
        <begin position="51"/>
        <end position="68"/>
    </location>
</feature>
<sequence length="1362" mass="136412">MSAQGGGGGGGGGGSRVGGVGTSGGASAGTGAGAASSNGFTSGMTRGSSGLSVSASTPPLTSSASMRGLGAAAAAAAAADTKLTSGAAPPPLSLRAQSARVLASSNSTPGAVSCAPSGSAAAAAVVAAVNAAAQRGASGGGPPRTSSSGAAAAARTAPSGPVGPNQAGASASSAGGGGGSGGGAGPSSEHLPAPQGLMMSRSVPSAPLPAPHRMHSPATSTTPGSSAHGTPGTPTTLHAGGGGGSGGGGSGAETVAAATAAAVAAAVAAAAAGPAPRGEGGAGHRPPLAPATASARAVLGSSGGGASSASGGGGGGSGGGGLPPRPGHGSGGGAATTSAKQLLSGSTAGSAPASAPASAVLASKPAVTPVAVPTVTSSAAPAPHTATNSKANAPPQTPLNLHHGSASTPASPSLRAAAAAAIASASNTGTASPRPTSPPTPPNHHPYHNDPNSATSSAAPVPRSTHGTAAAALEASLSRAGLVAVVDLTVALYKFVNIELHSQGWYAVRVRVVHSPDVTCVVHTVVQQTPPAPAAGGAAAAGGGVVGGGAAAAAVGAGGGGCGAAPGGHDRASPVSGGGVDAAAVKRQGWVVDEAACSFRSAVFRVRYCYEEVKLQTAVQMRLFLSNLQALPNMDVTLEFELLFQEANLDNPAAVPEEFHLRSVARESVTLAGCSAGLAHFYGCTFSDEQFGLCAAGLFSQLAGFAPREALDGLRQRPNGSNWLCHFAGDGRRGAPDRGNDAGPSLLGGGATAQVVRVSTSRAADTVDFSDQELRKKVIRILHSVLEAPSVKHGAQAIPTEAERHERMLAAFSLLVETHKRSRDRVAAALRLAPPECYSPQTLEVLRKLLAGQHGPGAAAGVGQQGSGSAPSTPPRWPAAGGGGGGGGPAPQAPASPLRGGTPRASQQLAKIGGAGGAGGGAAAGAAATGEGPVAVPSLGQFRLALQQHPTTAAALAQLDGLLVGLSRDARTDWSVLGWVLRTAPRELMRHLKLLWEGEQPDAVLPFIVWDVAAGRDAIAARAAQHRLDLRAQRFPLPAVQTSSLWGSPGDQPVLLIDDSQGVKWLQESEQHFDANFRPRDETHVAIFVHGFQGAATDLCLVKAHLMLMYPYLECFSSKTNEGNTHDSLQEMGKRLAVEMAEVLAPFARSTRRPLRKITLVGHSIGNLILRAALTQPEVEPYKHLLWLYLSVSGPHLGFLYGTNAVVDTGLMLLKSIGKGKCLHQLTFSDAPQLTDCYLYRLAHESPLSVFKLVVVVSSPQDRYVPYHSSSIGSCPQAERDSRRGRCYNDMMRALTAGVGQGTHLFRLSVDFSLRSKSFSFSKLVGRTAHIEFIESQLYVGLMMWGLVHRYTMLAPSPHSWL</sequence>
<dbReference type="Proteomes" id="UP000006906">
    <property type="component" value="Chromosome 17"/>
</dbReference>
<evidence type="ECO:0000256" key="1">
    <source>
        <dbReference type="SAM" id="MobiDB-lite"/>
    </source>
</evidence>
<organism evidence="3 4">
    <name type="scientific">Chlamydomonas reinhardtii</name>
    <name type="common">Chlamydomonas smithii</name>
    <dbReference type="NCBI Taxonomy" id="3055"/>
    <lineage>
        <taxon>Eukaryota</taxon>
        <taxon>Viridiplantae</taxon>
        <taxon>Chlorophyta</taxon>
        <taxon>core chlorophytes</taxon>
        <taxon>Chlorophyceae</taxon>
        <taxon>CS clade</taxon>
        <taxon>Chlamydomonadales</taxon>
        <taxon>Chlamydomonadaceae</taxon>
        <taxon>Chlamydomonas</taxon>
    </lineage>
</organism>
<dbReference type="InterPro" id="IPR007751">
    <property type="entry name" value="DUF676_lipase-like"/>
</dbReference>
<evidence type="ECO:0000259" key="2">
    <source>
        <dbReference type="Pfam" id="PF05057"/>
    </source>
</evidence>
<feature type="compositionally biased region" description="Gly residues" evidence="1">
    <location>
        <begin position="301"/>
        <end position="334"/>
    </location>
</feature>
<feature type="compositionally biased region" description="Gly residues" evidence="1">
    <location>
        <begin position="913"/>
        <end position="923"/>
    </location>
</feature>
<feature type="compositionally biased region" description="Gly residues" evidence="1">
    <location>
        <begin position="1"/>
        <end position="32"/>
    </location>
</feature>
<dbReference type="Pfam" id="PF05057">
    <property type="entry name" value="DUF676"/>
    <property type="match status" value="1"/>
</dbReference>
<evidence type="ECO:0000313" key="3">
    <source>
        <dbReference type="EMBL" id="PNW70451.1"/>
    </source>
</evidence>
<gene>
    <name evidence="3" type="ORF">CHLRE_17g720261v5</name>
</gene>
<feature type="compositionally biased region" description="Low complexity" evidence="1">
    <location>
        <begin position="143"/>
        <end position="160"/>
    </location>
</feature>
<protein>
    <recommendedName>
        <fullName evidence="2">DUF676 domain-containing protein</fullName>
    </recommendedName>
</protein>
<dbReference type="EMBL" id="CM008978">
    <property type="protein sequence ID" value="PNW70451.1"/>
    <property type="molecule type" value="Genomic_DNA"/>
</dbReference>
<reference evidence="3 4" key="1">
    <citation type="journal article" date="2007" name="Science">
        <title>The Chlamydomonas genome reveals the evolution of key animal and plant functions.</title>
        <authorList>
            <person name="Merchant S.S."/>
            <person name="Prochnik S.E."/>
            <person name="Vallon O."/>
            <person name="Harris E.H."/>
            <person name="Karpowicz S.J."/>
            <person name="Witman G.B."/>
            <person name="Terry A."/>
            <person name="Salamov A."/>
            <person name="Fritz-Laylin L.K."/>
            <person name="Marechal-Drouard L."/>
            <person name="Marshall W.F."/>
            <person name="Qu L.H."/>
            <person name="Nelson D.R."/>
            <person name="Sanderfoot A.A."/>
            <person name="Spalding M.H."/>
            <person name="Kapitonov V.V."/>
            <person name="Ren Q."/>
            <person name="Ferris P."/>
            <person name="Lindquist E."/>
            <person name="Shapiro H."/>
            <person name="Lucas S.M."/>
            <person name="Grimwood J."/>
            <person name="Schmutz J."/>
            <person name="Cardol P."/>
            <person name="Cerutti H."/>
            <person name="Chanfreau G."/>
            <person name="Chen C.L."/>
            <person name="Cognat V."/>
            <person name="Croft M.T."/>
            <person name="Dent R."/>
            <person name="Dutcher S."/>
            <person name="Fernandez E."/>
            <person name="Fukuzawa H."/>
            <person name="Gonzalez-Ballester D."/>
            <person name="Gonzalez-Halphen D."/>
            <person name="Hallmann A."/>
            <person name="Hanikenne M."/>
            <person name="Hippler M."/>
            <person name="Inwood W."/>
            <person name="Jabbari K."/>
            <person name="Kalanon M."/>
            <person name="Kuras R."/>
            <person name="Lefebvre P.A."/>
            <person name="Lemaire S.D."/>
            <person name="Lobanov A.V."/>
            <person name="Lohr M."/>
            <person name="Manuell A."/>
            <person name="Meier I."/>
            <person name="Mets L."/>
            <person name="Mittag M."/>
            <person name="Mittelmeier T."/>
            <person name="Moroney J.V."/>
            <person name="Moseley J."/>
            <person name="Napoli C."/>
            <person name="Nedelcu A.M."/>
            <person name="Niyogi K."/>
            <person name="Novoselov S.V."/>
            <person name="Paulsen I.T."/>
            <person name="Pazour G."/>
            <person name="Purton S."/>
            <person name="Ral J.P."/>
            <person name="Riano-Pachon D.M."/>
            <person name="Riekhof W."/>
            <person name="Rymarquis L."/>
            <person name="Schroda M."/>
            <person name="Stern D."/>
            <person name="Umen J."/>
            <person name="Willows R."/>
            <person name="Wilson N."/>
            <person name="Zimmer S.L."/>
            <person name="Allmer J."/>
            <person name="Balk J."/>
            <person name="Bisova K."/>
            <person name="Chen C.J."/>
            <person name="Elias M."/>
            <person name="Gendler K."/>
            <person name="Hauser C."/>
            <person name="Lamb M.R."/>
            <person name="Ledford H."/>
            <person name="Long J.C."/>
            <person name="Minagawa J."/>
            <person name="Page M.D."/>
            <person name="Pan J."/>
            <person name="Pootakham W."/>
            <person name="Roje S."/>
            <person name="Rose A."/>
            <person name="Stahlberg E."/>
            <person name="Terauchi A.M."/>
            <person name="Yang P."/>
            <person name="Ball S."/>
            <person name="Bowler C."/>
            <person name="Dieckmann C.L."/>
            <person name="Gladyshev V.N."/>
            <person name="Green P."/>
            <person name="Jorgensen R."/>
            <person name="Mayfield S."/>
            <person name="Mueller-Roeber B."/>
            <person name="Rajamani S."/>
            <person name="Sayre R.T."/>
            <person name="Brokstein P."/>
            <person name="Dubchak I."/>
            <person name="Goodstein D."/>
            <person name="Hornick L."/>
            <person name="Huang Y.W."/>
            <person name="Jhaveri J."/>
            <person name="Luo Y."/>
            <person name="Martinez D."/>
            <person name="Ngau W.C."/>
            <person name="Otillar B."/>
            <person name="Poliakov A."/>
            <person name="Porter A."/>
            <person name="Szajkowski L."/>
            <person name="Werner G."/>
            <person name="Zhou K."/>
            <person name="Grigoriev I.V."/>
            <person name="Rokhsar D.S."/>
            <person name="Grossman A.R."/>
        </authorList>
    </citation>
    <scope>NUCLEOTIDE SEQUENCE [LARGE SCALE GENOMIC DNA]</scope>
    <source>
        <strain evidence="4">CC-503</strain>
    </source>
</reference>
<dbReference type="PANTHER" id="PTHR12482">
    <property type="entry name" value="LIPASE ROG1-RELATED-RELATED"/>
    <property type="match status" value="1"/>
</dbReference>
<feature type="compositionally biased region" description="Gly residues" evidence="1">
    <location>
        <begin position="880"/>
        <end position="889"/>
    </location>
</feature>
<feature type="compositionally biased region" description="Gly residues" evidence="1">
    <location>
        <begin position="239"/>
        <end position="251"/>
    </location>
</feature>
<feature type="region of interest" description="Disordered" evidence="1">
    <location>
        <begin position="273"/>
        <end position="337"/>
    </location>
</feature>
<dbReference type="FunFam" id="3.40.50.1820:FF:000407">
    <property type="entry name" value="Protein FAM135A"/>
    <property type="match status" value="1"/>
</dbReference>
<feature type="compositionally biased region" description="Pro residues" evidence="1">
    <location>
        <begin position="435"/>
        <end position="444"/>
    </location>
</feature>